<dbReference type="NCBIfam" id="TIGR00254">
    <property type="entry name" value="GGDEF"/>
    <property type="match status" value="1"/>
</dbReference>
<keyword evidence="5" id="KW-0812">Transmembrane</keyword>
<dbReference type="InterPro" id="IPR000160">
    <property type="entry name" value="GGDEF_dom"/>
</dbReference>
<feature type="domain" description="GGDEF" evidence="6">
    <location>
        <begin position="807"/>
        <end position="943"/>
    </location>
</feature>
<evidence type="ECO:0000313" key="8">
    <source>
        <dbReference type="Proteomes" id="UP000591735"/>
    </source>
</evidence>
<evidence type="ECO:0000256" key="5">
    <source>
        <dbReference type="SAM" id="Phobius"/>
    </source>
</evidence>
<evidence type="ECO:0000256" key="2">
    <source>
        <dbReference type="ARBA" id="ARBA00010333"/>
    </source>
</evidence>
<dbReference type="GO" id="GO:0003824">
    <property type="term" value="F:catalytic activity"/>
    <property type="evidence" value="ECO:0007669"/>
    <property type="project" value="UniProtKB-ARBA"/>
</dbReference>
<keyword evidence="5" id="KW-0472">Membrane</keyword>
<evidence type="ECO:0000313" key="7">
    <source>
        <dbReference type="EMBL" id="MBB5319609.1"/>
    </source>
</evidence>
<dbReference type="PANTHER" id="PTHR35936:SF19">
    <property type="entry name" value="AMINO-ACID-BINDING PROTEIN YXEM-RELATED"/>
    <property type="match status" value="1"/>
</dbReference>
<dbReference type="Proteomes" id="UP000591735">
    <property type="component" value="Unassembled WGS sequence"/>
</dbReference>
<comment type="similarity">
    <text evidence="2">Belongs to the bacterial solute-binding protein 3 family.</text>
</comment>
<evidence type="ECO:0000256" key="3">
    <source>
        <dbReference type="ARBA" id="ARBA00022729"/>
    </source>
</evidence>
<dbReference type="InterPro" id="IPR001638">
    <property type="entry name" value="Solute-binding_3/MltF_N"/>
</dbReference>
<evidence type="ECO:0000256" key="1">
    <source>
        <dbReference type="ARBA" id="ARBA00001946"/>
    </source>
</evidence>
<feature type="transmembrane region" description="Helical" evidence="5">
    <location>
        <begin position="737"/>
        <end position="755"/>
    </location>
</feature>
<gene>
    <name evidence="7" type="ORF">HNR38_000077</name>
</gene>
<reference evidence="7 8" key="1">
    <citation type="submission" date="2020-08" db="EMBL/GenBank/DDBJ databases">
        <title>Genomic Encyclopedia of Type Strains, Phase IV (KMG-IV): sequencing the most valuable type-strain genomes for metagenomic binning, comparative biology and taxonomic classification.</title>
        <authorList>
            <person name="Goeker M."/>
        </authorList>
    </citation>
    <scope>NUCLEOTIDE SEQUENCE [LARGE SCALE GENOMIC DNA]</scope>
    <source>
        <strain evidence="7 8">DSM 22359</strain>
    </source>
</reference>
<dbReference type="Pfam" id="PF00990">
    <property type="entry name" value="GGDEF"/>
    <property type="match status" value="1"/>
</dbReference>
<keyword evidence="3" id="KW-0732">Signal</keyword>
<dbReference type="Gene3D" id="3.30.70.270">
    <property type="match status" value="1"/>
</dbReference>
<dbReference type="CDD" id="cd01007">
    <property type="entry name" value="PBP2_BvgS_HisK_like"/>
    <property type="match status" value="2"/>
</dbReference>
<dbReference type="FunFam" id="3.30.70.270:FF:000001">
    <property type="entry name" value="Diguanylate cyclase domain protein"/>
    <property type="match status" value="1"/>
</dbReference>
<comment type="cofactor">
    <cofactor evidence="1">
        <name>Mg(2+)</name>
        <dbReference type="ChEBI" id="CHEBI:18420"/>
    </cofactor>
</comment>
<keyword evidence="5" id="KW-1133">Transmembrane helix</keyword>
<organism evidence="7 8">
    <name type="scientific">Marinobacter oulmenensis</name>
    <dbReference type="NCBI Taxonomy" id="643747"/>
    <lineage>
        <taxon>Bacteria</taxon>
        <taxon>Pseudomonadati</taxon>
        <taxon>Pseudomonadota</taxon>
        <taxon>Gammaproteobacteria</taxon>
        <taxon>Pseudomonadales</taxon>
        <taxon>Marinobacteraceae</taxon>
        <taxon>Marinobacter</taxon>
    </lineage>
</organism>
<dbReference type="AlphaFoldDB" id="A0A840U393"/>
<dbReference type="RefSeq" id="WP_183698633.1">
    <property type="nucleotide sequence ID" value="NZ_JACHFE010000001.1"/>
</dbReference>
<name>A0A840U393_9GAMM</name>
<dbReference type="SUPFAM" id="SSF53850">
    <property type="entry name" value="Periplasmic binding protein-like II"/>
    <property type="match status" value="3"/>
</dbReference>
<feature type="region of interest" description="Disordered" evidence="4">
    <location>
        <begin position="938"/>
        <end position="957"/>
    </location>
</feature>
<dbReference type="InterPro" id="IPR043128">
    <property type="entry name" value="Rev_trsase/Diguanyl_cyclase"/>
</dbReference>
<dbReference type="SMART" id="SM00062">
    <property type="entry name" value="PBPb"/>
    <property type="match status" value="3"/>
</dbReference>
<dbReference type="CDD" id="cd01949">
    <property type="entry name" value="GGDEF"/>
    <property type="match status" value="1"/>
</dbReference>
<dbReference type="PROSITE" id="PS50887">
    <property type="entry name" value="GGDEF"/>
    <property type="match status" value="1"/>
</dbReference>
<dbReference type="SUPFAM" id="SSF55073">
    <property type="entry name" value="Nucleotide cyclase"/>
    <property type="match status" value="1"/>
</dbReference>
<protein>
    <submittedName>
        <fullName evidence="7">Diguanylate cyclase (GGDEF)-like protein</fullName>
    </submittedName>
</protein>
<comment type="caution">
    <text evidence="7">The sequence shown here is derived from an EMBL/GenBank/DDBJ whole genome shotgun (WGS) entry which is preliminary data.</text>
</comment>
<dbReference type="PANTHER" id="PTHR35936">
    <property type="entry name" value="MEMBRANE-BOUND LYTIC MUREIN TRANSGLYCOSYLASE F"/>
    <property type="match status" value="1"/>
</dbReference>
<sequence length="957" mass="107065">MALAHAQGDDAPTVTIGVVADNEPYTFFEGRTPRGFSVDVLRLVEQHSDVTFEFRAGSWPDIYSAFMKGELDAIDGISWRPDRAKNILFTKPYHYREIYLMRDTDNPLPPVNELEDLKGLRVGVVENIFYGGEFQDAGFNANTYDSLPSLVRALAFGWIDVAVGPRLTLEYLADQNGFQFLQLHGPAPLSQYSREDFRVGVLATNPELLNRIQAGLDAIPESRIQNLLQRWQEFGGAQASQAEQLPLTADQKQYLTNLGPVRVGFMDDYAPFSFTDGGRVMGLSVDVMNRLSDLTGIQVIPVRGQWPELISMLQGGEIDAIANISYQPERESLARFTSPYHVIPNVVFTTNPELKFRELADLQAVNVGLGSGIYYEGTVRMALPDSQVQAYASQEAIFQALANGDVDAVISALPAGNYWIRELGISGARIAGELKLPGIPGEDLRFGVRPSLAPLASILDQAMGAISPKERRVIENRWLGASNGSPAERTAQVRWNRQEQQWLQEHNRQIRVCVDPNWLPLEGIRNGEHVGLSSDVLTLFSERGDLRFNLVPGKSWMDAIDNVRKGHCDLVPLAMKTPARESFLDFTSPYLEVPTVLVGRIDTPFIDRVSDLGDQPVGIVEGYAFGELLRKRNPTLNLVTVSSEQEGLRQVQNRELAAYISTLATASYYMQSLGLADLKVIGRVPSDWSLSIATGNDDPVLGDIMQKLVASLTTQERQQLESNWRNLRITEQVDYTLLWQILAGAVVITLLLVYWNRKLGRLNRQLGEANAALSRLSVTDNLTDLGNRTYFDREFPKSFQWCQRHEAGFAVAMVDADLFKNINDTWGHETGDQCLKTLAEIMREHFRRETDRIARFGGEEFIIFTSYEKVSDIMGRLESFRRAVTERPCDTRQEQGVDLTVSIGLSWGIPMPDSSPSEFLRLADQALYRAKHNGRNRLEATPVADPAIHGTDNHRSR</sequence>
<evidence type="ECO:0000259" key="6">
    <source>
        <dbReference type="PROSITE" id="PS50887"/>
    </source>
</evidence>
<proteinExistence type="inferred from homology"/>
<dbReference type="Gene3D" id="3.40.190.10">
    <property type="entry name" value="Periplasmic binding protein-like II"/>
    <property type="match status" value="6"/>
</dbReference>
<dbReference type="Pfam" id="PF00497">
    <property type="entry name" value="SBP_bac_3"/>
    <property type="match status" value="3"/>
</dbReference>
<dbReference type="SMART" id="SM00267">
    <property type="entry name" value="GGDEF"/>
    <property type="match status" value="1"/>
</dbReference>
<accession>A0A840U393</accession>
<dbReference type="EMBL" id="JACHFE010000001">
    <property type="protein sequence ID" value="MBB5319609.1"/>
    <property type="molecule type" value="Genomic_DNA"/>
</dbReference>
<evidence type="ECO:0000256" key="4">
    <source>
        <dbReference type="SAM" id="MobiDB-lite"/>
    </source>
</evidence>
<dbReference type="CDD" id="cd13708">
    <property type="entry name" value="PBP2_BvgS_like_1"/>
    <property type="match status" value="1"/>
</dbReference>
<dbReference type="InterPro" id="IPR029787">
    <property type="entry name" value="Nucleotide_cyclase"/>
</dbReference>
<keyword evidence="8" id="KW-1185">Reference proteome</keyword>